<evidence type="ECO:0000313" key="7">
    <source>
        <dbReference type="WBParaSite" id="SBAD_0000139001-mRNA-1"/>
    </source>
</evidence>
<dbReference type="GO" id="GO:0016139">
    <property type="term" value="P:glycoside catabolic process"/>
    <property type="evidence" value="ECO:0007669"/>
    <property type="project" value="TreeGrafter"/>
</dbReference>
<dbReference type="Gene3D" id="3.20.20.70">
    <property type="entry name" value="Aldolase class I"/>
    <property type="match status" value="1"/>
</dbReference>
<dbReference type="GO" id="GO:0004557">
    <property type="term" value="F:alpha-galactosidase activity"/>
    <property type="evidence" value="ECO:0007669"/>
    <property type="project" value="UniProtKB-EC"/>
</dbReference>
<name>A0A183ICI9_9BILA</name>
<dbReference type="Proteomes" id="UP000270296">
    <property type="component" value="Unassembled WGS sequence"/>
</dbReference>
<evidence type="ECO:0000256" key="1">
    <source>
        <dbReference type="ARBA" id="ARBA00009743"/>
    </source>
</evidence>
<keyword evidence="4" id="KW-1015">Disulfide bond</keyword>
<dbReference type="PANTHER" id="PTHR11452:SF83">
    <property type="entry name" value="ALPHA-GALACTOSIDASE"/>
    <property type="match status" value="1"/>
</dbReference>
<dbReference type="SUPFAM" id="SSF51445">
    <property type="entry name" value="(Trans)glycosidases"/>
    <property type="match status" value="1"/>
</dbReference>
<dbReference type="OrthoDB" id="5795902at2759"/>
<dbReference type="Pfam" id="PF16499">
    <property type="entry name" value="Melibiase_2"/>
    <property type="match status" value="1"/>
</dbReference>
<proteinExistence type="inferred from homology"/>
<reference evidence="7" key="1">
    <citation type="submission" date="2016-06" db="UniProtKB">
        <authorList>
            <consortium name="WormBaseParasite"/>
        </authorList>
    </citation>
    <scope>IDENTIFICATION</scope>
</reference>
<comment type="subunit">
    <text evidence="4">Homodimer.</text>
</comment>
<dbReference type="WBParaSite" id="SBAD_0000139001-mRNA-1">
    <property type="protein sequence ID" value="SBAD_0000139001-mRNA-1"/>
    <property type="gene ID" value="SBAD_0000139001"/>
</dbReference>
<dbReference type="CDD" id="cd14792">
    <property type="entry name" value="GH27"/>
    <property type="match status" value="1"/>
</dbReference>
<dbReference type="InterPro" id="IPR017853">
    <property type="entry name" value="GH"/>
</dbReference>
<evidence type="ECO:0000256" key="3">
    <source>
        <dbReference type="ARBA" id="ARBA00023295"/>
    </source>
</evidence>
<keyword evidence="2 4" id="KW-0378">Hydrolase</keyword>
<evidence type="ECO:0000313" key="5">
    <source>
        <dbReference type="EMBL" id="VDO94025.1"/>
    </source>
</evidence>
<dbReference type="InterPro" id="IPR013785">
    <property type="entry name" value="Aldolase_TIM"/>
</dbReference>
<dbReference type="EC" id="3.2.1.-" evidence="4"/>
<keyword evidence="6" id="KW-1185">Reference proteome</keyword>
<dbReference type="PANTHER" id="PTHR11452">
    <property type="entry name" value="ALPHA-GALACTOSIDASE/ALPHA-N-ACETYLGALACTOSAMINIDASE"/>
    <property type="match status" value="1"/>
</dbReference>
<organism evidence="7">
    <name type="scientific">Soboliphyme baturini</name>
    <dbReference type="NCBI Taxonomy" id="241478"/>
    <lineage>
        <taxon>Eukaryota</taxon>
        <taxon>Metazoa</taxon>
        <taxon>Ecdysozoa</taxon>
        <taxon>Nematoda</taxon>
        <taxon>Enoplea</taxon>
        <taxon>Dorylaimia</taxon>
        <taxon>Dioctophymatida</taxon>
        <taxon>Dioctophymatoidea</taxon>
        <taxon>Soboliphymatidae</taxon>
        <taxon>Soboliphyme</taxon>
    </lineage>
</organism>
<dbReference type="SUPFAM" id="SSF51011">
    <property type="entry name" value="Glycosyl hydrolase domain"/>
    <property type="match status" value="1"/>
</dbReference>
<sequence>MHQRGLKLGIYADFGNLTCEDYPGSIDHLQQDAKTFAEWNIDMLKVDGCYCNASLMAKGYPELGQYLNETGRKIVYSCSWPFYEQMHGIPINYTAVAETCNLWRNFDDIRLTWQSIMSIIDYYDKHQDELAKVNGPGRWNDPDMIIVGNREITLDQSRVQMALWSIWSTPLLMSNDLRFITPPQKEILQNRKVIAINQDPLGIMGKKIMEKDFVRIYRKPVTPIQKSTQAYSYAFAFFNTHTRNYAVVKVNQLNEIGLTSADGYLVEDLFANRSYGRLYPNSTIYFFVPPTGVVMVKATVE</sequence>
<comment type="similarity">
    <text evidence="1 4">Belongs to the glycosyl hydrolase 27 family.</text>
</comment>
<gene>
    <name evidence="5" type="ORF">SBAD_LOCUS1333</name>
</gene>
<dbReference type="InterPro" id="IPR002241">
    <property type="entry name" value="Glyco_hydro_27"/>
</dbReference>
<reference evidence="5 6" key="2">
    <citation type="submission" date="2018-11" db="EMBL/GenBank/DDBJ databases">
        <authorList>
            <consortium name="Pathogen Informatics"/>
        </authorList>
    </citation>
    <scope>NUCLEOTIDE SEQUENCE [LARGE SCALE GENOMIC DNA]</scope>
</reference>
<dbReference type="GO" id="GO:0009311">
    <property type="term" value="P:oligosaccharide metabolic process"/>
    <property type="evidence" value="ECO:0007669"/>
    <property type="project" value="TreeGrafter"/>
</dbReference>
<dbReference type="Gene3D" id="2.60.40.1180">
    <property type="entry name" value="Golgi alpha-mannosidase II"/>
    <property type="match status" value="1"/>
</dbReference>
<keyword evidence="3 4" id="KW-0326">Glycosidase</keyword>
<evidence type="ECO:0000256" key="2">
    <source>
        <dbReference type="ARBA" id="ARBA00022801"/>
    </source>
</evidence>
<dbReference type="GO" id="GO:0005737">
    <property type="term" value="C:cytoplasm"/>
    <property type="evidence" value="ECO:0007669"/>
    <property type="project" value="TreeGrafter"/>
</dbReference>
<evidence type="ECO:0000256" key="4">
    <source>
        <dbReference type="RuleBase" id="RU361168"/>
    </source>
</evidence>
<accession>A0A183ICI9</accession>
<dbReference type="EMBL" id="UZAM01006792">
    <property type="protein sequence ID" value="VDO94025.1"/>
    <property type="molecule type" value="Genomic_DNA"/>
</dbReference>
<evidence type="ECO:0000313" key="6">
    <source>
        <dbReference type="Proteomes" id="UP000270296"/>
    </source>
</evidence>
<dbReference type="AlphaFoldDB" id="A0A183ICI9"/>
<dbReference type="InterPro" id="IPR013780">
    <property type="entry name" value="Glyco_hydro_b"/>
</dbReference>
<dbReference type="PRINTS" id="PR00740">
    <property type="entry name" value="GLHYDRLASE27"/>
</dbReference>
<protein>
    <recommendedName>
        <fullName evidence="4">Alpha-galactosidase</fullName>
        <ecNumber evidence="4">3.2.1.-</ecNumber>
    </recommendedName>
</protein>